<protein>
    <submittedName>
        <fullName evidence="1">Uncharacterized protein</fullName>
    </submittedName>
</protein>
<gene>
    <name evidence="1" type="ORF">BpHYR1_014295</name>
</gene>
<evidence type="ECO:0000313" key="2">
    <source>
        <dbReference type="Proteomes" id="UP000276133"/>
    </source>
</evidence>
<keyword evidence="2" id="KW-1185">Reference proteome</keyword>
<comment type="caution">
    <text evidence="1">The sequence shown here is derived from an EMBL/GenBank/DDBJ whole genome shotgun (WGS) entry which is preliminary data.</text>
</comment>
<dbReference type="Proteomes" id="UP000276133">
    <property type="component" value="Unassembled WGS sequence"/>
</dbReference>
<sequence>MICSGPRWTRSLRQRGIFRLSERHNNNVKRHKVVFSNLVELGSGNPQATQNGTKSFFLAQRLLKRIKNCLNVFRRLLLDKHIDPCFNTLNAHDLDFFLGLLNNSDRF</sequence>
<accession>A0A3M7R5I9</accession>
<proteinExistence type="predicted"/>
<reference evidence="1 2" key="1">
    <citation type="journal article" date="2018" name="Sci. Rep.">
        <title>Genomic signatures of local adaptation to the degree of environmental predictability in rotifers.</title>
        <authorList>
            <person name="Franch-Gras L."/>
            <person name="Hahn C."/>
            <person name="Garcia-Roger E.M."/>
            <person name="Carmona M.J."/>
            <person name="Serra M."/>
            <person name="Gomez A."/>
        </authorList>
    </citation>
    <scope>NUCLEOTIDE SEQUENCE [LARGE SCALE GENOMIC DNA]</scope>
    <source>
        <strain evidence="1">HYR1</strain>
    </source>
</reference>
<dbReference type="EMBL" id="REGN01004161">
    <property type="protein sequence ID" value="RNA18873.1"/>
    <property type="molecule type" value="Genomic_DNA"/>
</dbReference>
<organism evidence="1 2">
    <name type="scientific">Brachionus plicatilis</name>
    <name type="common">Marine rotifer</name>
    <name type="synonym">Brachionus muelleri</name>
    <dbReference type="NCBI Taxonomy" id="10195"/>
    <lineage>
        <taxon>Eukaryota</taxon>
        <taxon>Metazoa</taxon>
        <taxon>Spiralia</taxon>
        <taxon>Gnathifera</taxon>
        <taxon>Rotifera</taxon>
        <taxon>Eurotatoria</taxon>
        <taxon>Monogononta</taxon>
        <taxon>Pseudotrocha</taxon>
        <taxon>Ploima</taxon>
        <taxon>Brachionidae</taxon>
        <taxon>Brachionus</taxon>
    </lineage>
</organism>
<dbReference type="AlphaFoldDB" id="A0A3M7R5I9"/>
<name>A0A3M7R5I9_BRAPC</name>
<evidence type="ECO:0000313" key="1">
    <source>
        <dbReference type="EMBL" id="RNA18873.1"/>
    </source>
</evidence>